<evidence type="ECO:0000256" key="1">
    <source>
        <dbReference type="SAM" id="SignalP"/>
    </source>
</evidence>
<accession>A0A2J7ZYK9</accession>
<keyword evidence="3" id="KW-1185">Reference proteome</keyword>
<gene>
    <name evidence="2" type="ORF">TSOC_008420</name>
</gene>
<reference evidence="2 3" key="1">
    <citation type="journal article" date="2017" name="Mol. Biol. Evol.">
        <title>The 4-celled Tetrabaena socialis nuclear genome reveals the essential components for genetic control of cell number at the origin of multicellularity in the volvocine lineage.</title>
        <authorList>
            <person name="Featherston J."/>
            <person name="Arakaki Y."/>
            <person name="Hanschen E.R."/>
            <person name="Ferris P.J."/>
            <person name="Michod R.E."/>
            <person name="Olson B.J.S.C."/>
            <person name="Nozaki H."/>
            <person name="Durand P.M."/>
        </authorList>
    </citation>
    <scope>NUCLEOTIDE SEQUENCE [LARGE SCALE GENOMIC DNA]</scope>
    <source>
        <strain evidence="2 3">NIES-571</strain>
    </source>
</reference>
<sequence length="66" mass="6643">MASMLATFGMLSSGLVLSSVLGSALQERVQGGFTIRAPASSSSAVLEVRNPASFERAFVAALAAGP</sequence>
<dbReference type="EMBL" id="PGGS01000313">
    <property type="protein sequence ID" value="PNH05336.1"/>
    <property type="molecule type" value="Genomic_DNA"/>
</dbReference>
<protein>
    <submittedName>
        <fullName evidence="2">Uncharacterized protein</fullName>
    </submittedName>
</protein>
<evidence type="ECO:0000313" key="3">
    <source>
        <dbReference type="Proteomes" id="UP000236333"/>
    </source>
</evidence>
<evidence type="ECO:0000313" key="2">
    <source>
        <dbReference type="EMBL" id="PNH05336.1"/>
    </source>
</evidence>
<organism evidence="2 3">
    <name type="scientific">Tetrabaena socialis</name>
    <dbReference type="NCBI Taxonomy" id="47790"/>
    <lineage>
        <taxon>Eukaryota</taxon>
        <taxon>Viridiplantae</taxon>
        <taxon>Chlorophyta</taxon>
        <taxon>core chlorophytes</taxon>
        <taxon>Chlorophyceae</taxon>
        <taxon>CS clade</taxon>
        <taxon>Chlamydomonadales</taxon>
        <taxon>Tetrabaenaceae</taxon>
        <taxon>Tetrabaena</taxon>
    </lineage>
</organism>
<feature type="chain" id="PRO_5014433421" evidence="1">
    <location>
        <begin position="19"/>
        <end position="66"/>
    </location>
</feature>
<comment type="caution">
    <text evidence="2">The sequence shown here is derived from an EMBL/GenBank/DDBJ whole genome shotgun (WGS) entry which is preliminary data.</text>
</comment>
<keyword evidence="1" id="KW-0732">Signal</keyword>
<dbReference type="Proteomes" id="UP000236333">
    <property type="component" value="Unassembled WGS sequence"/>
</dbReference>
<name>A0A2J7ZYK9_9CHLO</name>
<feature type="signal peptide" evidence="1">
    <location>
        <begin position="1"/>
        <end position="18"/>
    </location>
</feature>
<dbReference type="AlphaFoldDB" id="A0A2J7ZYK9"/>
<proteinExistence type="predicted"/>